<protein>
    <submittedName>
        <fullName evidence="1">Uncharacterized protein</fullName>
    </submittedName>
</protein>
<evidence type="ECO:0000313" key="1">
    <source>
        <dbReference type="EMBL" id="VEL34316.1"/>
    </source>
</evidence>
<sequence>MLAEMFLSLRHDPLSGSDEKPFFADKTSRRTHDWTHFNVPFLVVQSPLCLYTSIPLAFVFRLEHVCKGAMLIEVLISLSTANRYLPVVPSPGMHTYTYTDRKPDKLLRSCHLLGVCPSPFNSSFSLTTLYNPTIPRLPLHRAYSLIPFCSGFFVQPSVSLVSVRAEFASLQSCLDNARPTIVCLLPSLKGSLNR</sequence>
<evidence type="ECO:0000313" key="2">
    <source>
        <dbReference type="Proteomes" id="UP000784294"/>
    </source>
</evidence>
<proteinExistence type="predicted"/>
<keyword evidence="2" id="KW-1185">Reference proteome</keyword>
<comment type="caution">
    <text evidence="1">The sequence shown here is derived from an EMBL/GenBank/DDBJ whole genome shotgun (WGS) entry which is preliminary data.</text>
</comment>
<reference evidence="1" key="1">
    <citation type="submission" date="2018-11" db="EMBL/GenBank/DDBJ databases">
        <authorList>
            <consortium name="Pathogen Informatics"/>
        </authorList>
    </citation>
    <scope>NUCLEOTIDE SEQUENCE</scope>
</reference>
<name>A0A448XDI5_9PLAT</name>
<gene>
    <name evidence="1" type="ORF">PXEA_LOCUS27756</name>
</gene>
<dbReference type="EMBL" id="CAAALY010247425">
    <property type="protein sequence ID" value="VEL34316.1"/>
    <property type="molecule type" value="Genomic_DNA"/>
</dbReference>
<dbReference type="Proteomes" id="UP000784294">
    <property type="component" value="Unassembled WGS sequence"/>
</dbReference>
<organism evidence="1 2">
    <name type="scientific">Protopolystoma xenopodis</name>
    <dbReference type="NCBI Taxonomy" id="117903"/>
    <lineage>
        <taxon>Eukaryota</taxon>
        <taxon>Metazoa</taxon>
        <taxon>Spiralia</taxon>
        <taxon>Lophotrochozoa</taxon>
        <taxon>Platyhelminthes</taxon>
        <taxon>Monogenea</taxon>
        <taxon>Polyopisthocotylea</taxon>
        <taxon>Polystomatidea</taxon>
        <taxon>Polystomatidae</taxon>
        <taxon>Protopolystoma</taxon>
    </lineage>
</organism>
<accession>A0A448XDI5</accession>
<dbReference type="AlphaFoldDB" id="A0A448XDI5"/>